<evidence type="ECO:0000256" key="5">
    <source>
        <dbReference type="ARBA" id="ARBA00022777"/>
    </source>
</evidence>
<keyword evidence="8" id="KW-0812">Transmembrane</keyword>
<keyword evidence="6" id="KW-0067">ATP-binding</keyword>
<evidence type="ECO:0000256" key="3">
    <source>
        <dbReference type="ARBA" id="ARBA00022679"/>
    </source>
</evidence>
<gene>
    <name evidence="10" type="ORF">GCM10009019_15840</name>
</gene>
<dbReference type="GO" id="GO:0004673">
    <property type="term" value="F:protein histidine kinase activity"/>
    <property type="evidence" value="ECO:0007669"/>
    <property type="project" value="UniProtKB-EC"/>
</dbReference>
<organism evidence="10 11">
    <name type="scientific">Salarchaeum japonicum</name>
    <dbReference type="NCBI Taxonomy" id="555573"/>
    <lineage>
        <taxon>Archaea</taxon>
        <taxon>Methanobacteriati</taxon>
        <taxon>Methanobacteriota</taxon>
        <taxon>Stenosarchaea group</taxon>
        <taxon>Halobacteria</taxon>
        <taxon>Halobacteriales</taxon>
        <taxon>Halobacteriaceae</taxon>
    </lineage>
</organism>
<feature type="transmembrane region" description="Helical" evidence="8">
    <location>
        <begin position="21"/>
        <end position="42"/>
    </location>
</feature>
<sequence>MSAFGTPANTVETRPREASRLARAVPAALVGLGVLSLVSWAVEFAVFDLPAGAPAGQFVGEAALSLAVCGGFAFAAYWLRESDVHAARYPRILQWCAGVSVGFLVLNLVVMAVAPAATLEANVGWARGTLVFGALGGLVLGVVEARSIERAERAERATVRAEYADAQRQWLDYLNGLLRHEILNKATIVDGHAALIEESVDDPDALANVDVIRRKTDQMTDVIEDVRVLIESAESPEAFEPVNVSAVVRAETTDLRDARRSVTVNLDVPNDVYVSADALLSRVFSNLLRNAVEHNDSDHPLVSVSVTERADSVVVEVSDDGSGVPADVRDCLFERGENTGDRHGLGLYLVARLVERYDGDIELTETGPAGSTFTVTLPRADPPAGATEEREAVSGPLAA</sequence>
<comment type="catalytic activity">
    <reaction evidence="1">
        <text>ATP + protein L-histidine = ADP + protein N-phospho-L-histidine.</text>
        <dbReference type="EC" id="2.7.13.3"/>
    </reaction>
</comment>
<evidence type="ECO:0000256" key="6">
    <source>
        <dbReference type="ARBA" id="ARBA00022840"/>
    </source>
</evidence>
<dbReference type="EC" id="2.7.13.3" evidence="2"/>
<keyword evidence="5" id="KW-0418">Kinase</keyword>
<dbReference type="SMART" id="SM00387">
    <property type="entry name" value="HATPase_c"/>
    <property type="match status" value="1"/>
</dbReference>
<dbReference type="RefSeq" id="WP_227260734.1">
    <property type="nucleotide sequence ID" value="NZ_BAAADU010000002.1"/>
</dbReference>
<dbReference type="InterPro" id="IPR003594">
    <property type="entry name" value="HATPase_dom"/>
</dbReference>
<feature type="transmembrane region" description="Helical" evidence="8">
    <location>
        <begin position="125"/>
        <end position="143"/>
    </location>
</feature>
<dbReference type="PRINTS" id="PR00344">
    <property type="entry name" value="BCTRLSENSOR"/>
</dbReference>
<proteinExistence type="predicted"/>
<dbReference type="CDD" id="cd00075">
    <property type="entry name" value="HATPase"/>
    <property type="match status" value="1"/>
</dbReference>
<feature type="region of interest" description="Disordered" evidence="7">
    <location>
        <begin position="377"/>
        <end position="399"/>
    </location>
</feature>
<dbReference type="Proteomes" id="UP001500194">
    <property type="component" value="Unassembled WGS sequence"/>
</dbReference>
<protein>
    <recommendedName>
        <fullName evidence="2">histidine kinase</fullName>
        <ecNumber evidence="2">2.7.13.3</ecNumber>
    </recommendedName>
</protein>
<feature type="domain" description="Histidine kinase" evidence="9">
    <location>
        <begin position="177"/>
        <end position="381"/>
    </location>
</feature>
<keyword evidence="8" id="KW-0472">Membrane</keyword>
<dbReference type="Gene3D" id="3.30.565.10">
    <property type="entry name" value="Histidine kinase-like ATPase, C-terminal domain"/>
    <property type="match status" value="1"/>
</dbReference>
<dbReference type="PROSITE" id="PS50109">
    <property type="entry name" value="HIS_KIN"/>
    <property type="match status" value="1"/>
</dbReference>
<keyword evidence="3" id="KW-0808">Transferase</keyword>
<comment type="caution">
    <text evidence="10">The sequence shown here is derived from an EMBL/GenBank/DDBJ whole genome shotgun (WGS) entry which is preliminary data.</text>
</comment>
<evidence type="ECO:0000313" key="10">
    <source>
        <dbReference type="EMBL" id="GAA0653325.1"/>
    </source>
</evidence>
<dbReference type="GO" id="GO:0005524">
    <property type="term" value="F:ATP binding"/>
    <property type="evidence" value="ECO:0007669"/>
    <property type="project" value="UniProtKB-KW"/>
</dbReference>
<dbReference type="Pfam" id="PF02518">
    <property type="entry name" value="HATPase_c"/>
    <property type="match status" value="1"/>
</dbReference>
<dbReference type="GeneID" id="68573740"/>
<evidence type="ECO:0000256" key="1">
    <source>
        <dbReference type="ARBA" id="ARBA00000085"/>
    </source>
</evidence>
<evidence type="ECO:0000256" key="8">
    <source>
        <dbReference type="SAM" id="Phobius"/>
    </source>
</evidence>
<dbReference type="InterPro" id="IPR004358">
    <property type="entry name" value="Sig_transdc_His_kin-like_C"/>
</dbReference>
<evidence type="ECO:0000256" key="2">
    <source>
        <dbReference type="ARBA" id="ARBA00012438"/>
    </source>
</evidence>
<dbReference type="AlphaFoldDB" id="A0AAV3T0L7"/>
<keyword evidence="11" id="KW-1185">Reference proteome</keyword>
<keyword evidence="4" id="KW-0547">Nucleotide-binding</keyword>
<evidence type="ECO:0000256" key="7">
    <source>
        <dbReference type="SAM" id="MobiDB-lite"/>
    </source>
</evidence>
<dbReference type="PANTHER" id="PTHR44936">
    <property type="entry name" value="SENSOR PROTEIN CREC"/>
    <property type="match status" value="1"/>
</dbReference>
<evidence type="ECO:0000259" key="9">
    <source>
        <dbReference type="PROSITE" id="PS50109"/>
    </source>
</evidence>
<dbReference type="InterPro" id="IPR036890">
    <property type="entry name" value="HATPase_C_sf"/>
</dbReference>
<dbReference type="InterPro" id="IPR005467">
    <property type="entry name" value="His_kinase_dom"/>
</dbReference>
<accession>A0AAV3T0L7</accession>
<evidence type="ECO:0000256" key="4">
    <source>
        <dbReference type="ARBA" id="ARBA00022741"/>
    </source>
</evidence>
<reference evidence="10 11" key="1">
    <citation type="journal article" date="2019" name="Int. J. Syst. Evol. Microbiol.">
        <title>The Global Catalogue of Microorganisms (GCM) 10K type strain sequencing project: providing services to taxonomists for standard genome sequencing and annotation.</title>
        <authorList>
            <consortium name="The Broad Institute Genomics Platform"/>
            <consortium name="The Broad Institute Genome Sequencing Center for Infectious Disease"/>
            <person name="Wu L."/>
            <person name="Ma J."/>
        </authorList>
    </citation>
    <scope>NUCLEOTIDE SEQUENCE [LARGE SCALE GENOMIC DNA]</scope>
    <source>
        <strain evidence="10 11">JCM 16327</strain>
    </source>
</reference>
<dbReference type="SUPFAM" id="SSF55874">
    <property type="entry name" value="ATPase domain of HSP90 chaperone/DNA topoisomerase II/histidine kinase"/>
    <property type="match status" value="1"/>
</dbReference>
<feature type="transmembrane region" description="Helical" evidence="8">
    <location>
        <begin position="62"/>
        <end position="80"/>
    </location>
</feature>
<dbReference type="PANTHER" id="PTHR44936:SF10">
    <property type="entry name" value="SENSOR PROTEIN RSTB"/>
    <property type="match status" value="1"/>
</dbReference>
<evidence type="ECO:0000313" key="11">
    <source>
        <dbReference type="Proteomes" id="UP001500194"/>
    </source>
</evidence>
<name>A0AAV3T0L7_9EURY</name>
<keyword evidence="8" id="KW-1133">Transmembrane helix</keyword>
<dbReference type="EMBL" id="BAAADU010000002">
    <property type="protein sequence ID" value="GAA0653325.1"/>
    <property type="molecule type" value="Genomic_DNA"/>
</dbReference>
<feature type="transmembrane region" description="Helical" evidence="8">
    <location>
        <begin position="92"/>
        <end position="113"/>
    </location>
</feature>
<dbReference type="InterPro" id="IPR050980">
    <property type="entry name" value="2C_sensor_his_kinase"/>
</dbReference>